<evidence type="ECO:0000259" key="6">
    <source>
        <dbReference type="Pfam" id="PF00520"/>
    </source>
</evidence>
<feature type="transmembrane region" description="Helical" evidence="5">
    <location>
        <begin position="220"/>
        <end position="240"/>
    </location>
</feature>
<evidence type="ECO:0000256" key="4">
    <source>
        <dbReference type="ARBA" id="ARBA00023136"/>
    </source>
</evidence>
<evidence type="ECO:0000313" key="8">
    <source>
        <dbReference type="Proteomes" id="UP001189429"/>
    </source>
</evidence>
<comment type="subcellular location">
    <subcellularLocation>
        <location evidence="1">Membrane</location>
        <topology evidence="1">Multi-pass membrane protein</topology>
    </subcellularLocation>
</comment>
<keyword evidence="3 5" id="KW-1133">Transmembrane helix</keyword>
<feature type="transmembrane region" description="Helical" evidence="5">
    <location>
        <begin position="117"/>
        <end position="136"/>
    </location>
</feature>
<feature type="transmembrane region" description="Helical" evidence="5">
    <location>
        <begin position="78"/>
        <end position="97"/>
    </location>
</feature>
<gene>
    <name evidence="7" type="ORF">PCOR1329_LOCUS85296</name>
</gene>
<dbReference type="Proteomes" id="UP001189429">
    <property type="component" value="Unassembled WGS sequence"/>
</dbReference>
<evidence type="ECO:0000256" key="3">
    <source>
        <dbReference type="ARBA" id="ARBA00022989"/>
    </source>
</evidence>
<name>A0ABN9YJP3_9DINO</name>
<feature type="transmembrane region" description="Helical" evidence="5">
    <location>
        <begin position="288"/>
        <end position="313"/>
    </location>
</feature>
<accession>A0ABN9YJP3</accession>
<keyword evidence="4 5" id="KW-0472">Membrane</keyword>
<dbReference type="InterPro" id="IPR027359">
    <property type="entry name" value="Volt_channel_dom_sf"/>
</dbReference>
<dbReference type="EMBL" id="CAUYUJ010022572">
    <property type="protein sequence ID" value="CAK0911423.1"/>
    <property type="molecule type" value="Genomic_DNA"/>
</dbReference>
<organism evidence="7 8">
    <name type="scientific">Prorocentrum cordatum</name>
    <dbReference type="NCBI Taxonomy" id="2364126"/>
    <lineage>
        <taxon>Eukaryota</taxon>
        <taxon>Sar</taxon>
        <taxon>Alveolata</taxon>
        <taxon>Dinophyceae</taxon>
        <taxon>Prorocentrales</taxon>
        <taxon>Prorocentraceae</taxon>
        <taxon>Prorocentrum</taxon>
    </lineage>
</organism>
<dbReference type="InterPro" id="IPR005821">
    <property type="entry name" value="Ion_trans_dom"/>
</dbReference>
<reference evidence="7" key="1">
    <citation type="submission" date="2023-10" db="EMBL/GenBank/DDBJ databases">
        <authorList>
            <person name="Chen Y."/>
            <person name="Shah S."/>
            <person name="Dougan E. K."/>
            <person name="Thang M."/>
            <person name="Chan C."/>
        </authorList>
    </citation>
    <scope>NUCLEOTIDE SEQUENCE [LARGE SCALE GENOMIC DNA]</scope>
</reference>
<proteinExistence type="predicted"/>
<sequence length="437" mass="49829">MQVLRNVRALRRQVATGEPRWETLEQYNLRQKEFTSAGSVDTMWMSVARSTSGLAETVSEIVPVPGIRRRLGQVARSSSFAVMSILVTILQVVWVAIDTDRNHNVNVWDKPPFDQAVDLSFLMYFAIDLIMVSCTFKSLRACFSSLPWCFDAICVSGSTLEVLIFPALAVLFDRRRDWAGFGALRALRLAKVARIWRVLTCSSDATPFFKGLLFGVRSAGFIWAIILAMTYVFAVLMRLYADDAIRDVYDEFNYLDTTFLLLIVRGLMMDEVGVLMLDLWRQDKTSWLIFTIYTWFTFFSLLNMLVGTFCTVAGDVSAAEKDSADMAYLKHHLSSIVECYVHHGLIGRNEFDLIMKNVDVSRICSQRGTDLSELDALKATLFHDQDHIEFNTFFQAITHLRKGKLATVKDIMQMQDTLSDKMDRLGRTVRESRSEPR</sequence>
<feature type="transmembrane region" description="Helical" evidence="5">
    <location>
        <begin position="148"/>
        <end position="172"/>
    </location>
</feature>
<feature type="non-terminal residue" evidence="7">
    <location>
        <position position="437"/>
    </location>
</feature>
<comment type="caution">
    <text evidence="7">The sequence shown here is derived from an EMBL/GenBank/DDBJ whole genome shotgun (WGS) entry which is preliminary data.</text>
</comment>
<evidence type="ECO:0000256" key="2">
    <source>
        <dbReference type="ARBA" id="ARBA00022692"/>
    </source>
</evidence>
<evidence type="ECO:0000256" key="5">
    <source>
        <dbReference type="SAM" id="Phobius"/>
    </source>
</evidence>
<keyword evidence="2 5" id="KW-0812">Transmembrane</keyword>
<feature type="domain" description="Ion transport" evidence="6">
    <location>
        <begin position="78"/>
        <end position="308"/>
    </location>
</feature>
<dbReference type="Gene3D" id="1.20.120.350">
    <property type="entry name" value="Voltage-gated potassium channels. Chain C"/>
    <property type="match status" value="1"/>
</dbReference>
<dbReference type="Pfam" id="PF00520">
    <property type="entry name" value="Ion_trans"/>
    <property type="match status" value="1"/>
</dbReference>
<keyword evidence="8" id="KW-1185">Reference proteome</keyword>
<protein>
    <recommendedName>
        <fullName evidence="6">Ion transport domain-containing protein</fullName>
    </recommendedName>
</protein>
<evidence type="ECO:0000256" key="1">
    <source>
        <dbReference type="ARBA" id="ARBA00004141"/>
    </source>
</evidence>
<evidence type="ECO:0000313" key="7">
    <source>
        <dbReference type="EMBL" id="CAK0911423.1"/>
    </source>
</evidence>